<gene>
    <name evidence="2" type="ORF">L833_2984</name>
</gene>
<dbReference type="EMBL" id="AYTF01000001">
    <property type="protein sequence ID" value="ESV65591.1"/>
    <property type="molecule type" value="Genomic_DNA"/>
</dbReference>
<evidence type="ECO:0000313" key="3">
    <source>
        <dbReference type="Proteomes" id="UP000018502"/>
    </source>
</evidence>
<dbReference type="Proteomes" id="UP000018502">
    <property type="component" value="Unassembled WGS sequence"/>
</dbReference>
<name>A0A829ML61_9MYCO</name>
<reference evidence="2 3" key="1">
    <citation type="journal article" date="2014" name="Emerg. Infect. Dis.">
        <title>High-level Relatedness among Mycobacterium abscessus subsp. massiliense Strains from Widely Separated Outbreaks.</title>
        <authorList>
            <person name="Tettelin H."/>
            <person name="Davidson R.M."/>
            <person name="Agrawal S."/>
            <person name="Aitken M.L."/>
            <person name="Shallom S."/>
            <person name="Hasan N.A."/>
            <person name="Strong M."/>
            <person name="Nogueira de Moura V.C."/>
            <person name="De Groote M.A."/>
            <person name="Duarte R.S."/>
            <person name="Hine E."/>
            <person name="Parankush S."/>
            <person name="Su Q."/>
            <person name="Daugherty S.C."/>
            <person name="Fraser C.M."/>
            <person name="Brown-Elliott B.A."/>
            <person name="Wallace R.J.Jr."/>
            <person name="Holland S.M."/>
            <person name="Sampaio E.P."/>
            <person name="Olivier K.N."/>
            <person name="Jackson M."/>
            <person name="Zelazny A.M."/>
        </authorList>
    </citation>
    <scope>NUCLEOTIDE SEQUENCE [LARGE SCALE GENOMIC DNA]</scope>
    <source>
        <strain evidence="2 3">MAB_091912_2446</strain>
    </source>
</reference>
<protein>
    <submittedName>
        <fullName evidence="2">Uncharacterized protein</fullName>
    </submittedName>
</protein>
<dbReference type="SUPFAM" id="SSF52309">
    <property type="entry name" value="N-(deoxy)ribosyltransferase-like"/>
    <property type="match status" value="1"/>
</dbReference>
<organism evidence="2 3">
    <name type="scientific">Mycobacteroides abscessus MAB_091912_2446</name>
    <dbReference type="NCBI Taxonomy" id="1335414"/>
    <lineage>
        <taxon>Bacteria</taxon>
        <taxon>Bacillati</taxon>
        <taxon>Actinomycetota</taxon>
        <taxon>Actinomycetes</taxon>
        <taxon>Mycobacteriales</taxon>
        <taxon>Mycobacteriaceae</taxon>
        <taxon>Mycobacteroides</taxon>
        <taxon>Mycobacteroides abscessus</taxon>
    </lineage>
</organism>
<dbReference type="AlphaFoldDB" id="A0A829ML61"/>
<evidence type="ECO:0000256" key="1">
    <source>
        <dbReference type="SAM" id="MobiDB-lite"/>
    </source>
</evidence>
<feature type="compositionally biased region" description="Basic and acidic residues" evidence="1">
    <location>
        <begin position="389"/>
        <end position="404"/>
    </location>
</feature>
<proteinExistence type="predicted"/>
<comment type="caution">
    <text evidence="2">The sequence shown here is derived from an EMBL/GenBank/DDBJ whole genome shotgun (WGS) entry which is preliminary data.</text>
</comment>
<accession>A0A829ML61</accession>
<feature type="region of interest" description="Disordered" evidence="1">
    <location>
        <begin position="374"/>
        <end position="439"/>
    </location>
</feature>
<evidence type="ECO:0000313" key="2">
    <source>
        <dbReference type="EMBL" id="ESV65591.1"/>
    </source>
</evidence>
<sequence>MSLPLADIKRAKVQSFRDVADALDGMAGANRDMKRGVERLPIMGDGWKGVSGEAAHQDLDAHGKYLDGHAQAQQSAAAKIRAAADEFEGVQQLLKKLENDAAQGKFAINYDTGEVTPPSGKYDKNELDYLTNTLRQISAAGGVANADLEAAVKAPQTLPDPSGAVAQGLPAMPGSAIKPGGLAAGLEHLAAPDPNADPGATKAAAAAGADTQANYKEWYPKTPGSGDKLTIDPSKAGSFTGTVGALEKLPGAPKPADGFGSGVARQFGQGVNSRVDGLIDEAKNLTGQGGPGSPGVAESWAKFALGTADQMANPLGSLPGEVKEAVNDPAGFAGKKLFDVSSIAATGPLGGEAAAGARGLLGDLTGAETRALTHDIPDTHHGPAPLDHPSPHVDHTPTGSDHHAPAVSDHNGGSGGDHSIPGDSPPHFAPLPDTGPYQLPERAQLATPSDGAFFWSGRNAGGTGIGPISAGGNGAADLIADGSRATTLEGLLDSQGIKPPKWSPTDDYAQKWWDGTSQMYAESASGEVRAVIGSNLRPGNVWQTVELPRLMDNPHVNRIVVIDPDTGIETTVFQR</sequence>